<feature type="compositionally biased region" description="Basic and acidic residues" evidence="1">
    <location>
        <begin position="12"/>
        <end position="28"/>
    </location>
</feature>
<proteinExistence type="predicted"/>
<organism evidence="2 3">
    <name type="scientific">Streptomyces phage Tomas</name>
    <dbReference type="NCBI Taxonomy" id="2914443"/>
    <lineage>
        <taxon>Viruses</taxon>
        <taxon>Duplodnaviria</taxon>
        <taxon>Heunggongvirae</taxon>
        <taxon>Uroviricota</taxon>
        <taxon>Caudoviricetes</taxon>
        <taxon>Stanwilliamsviridae</taxon>
        <taxon>Boydwoodruffvirinae</taxon>
        <taxon>Tomasvirus</taxon>
        <taxon>Tomasvirus tomas</taxon>
    </lineage>
</organism>
<evidence type="ECO:0000256" key="1">
    <source>
        <dbReference type="SAM" id="MobiDB-lite"/>
    </source>
</evidence>
<feature type="compositionally biased region" description="Polar residues" evidence="1">
    <location>
        <begin position="1"/>
        <end position="11"/>
    </location>
</feature>
<dbReference type="KEGG" id="vg:77927002"/>
<reference evidence="2" key="1">
    <citation type="submission" date="2021-12" db="EMBL/GenBank/DDBJ databases">
        <authorList>
            <person name="Khadka S."/>
            <person name="Uribe D.A."/>
            <person name="Klipsch I.N."/>
            <person name="Rene S.R."/>
            <person name="Jimenez M.L."/>
            <person name="Saini B.K."/>
            <person name="Zugasti M."/>
            <person name="Bullon R.M."/>
            <person name="Sharp C.D."/>
            <person name="Kapinga K.O."/>
            <person name="Warner C.P."/>
            <person name="Sarinana J."/>
            <person name="Jimenez A."/>
            <person name="Layton S.R."/>
            <person name="Nayek S."/>
            <person name="Hughes L.E."/>
            <person name="Garlena R.A."/>
            <person name="Russell D.A."/>
            <person name="Jacobs-Sera D."/>
            <person name="Hatfull G.F."/>
        </authorList>
    </citation>
    <scope>NUCLEOTIDE SEQUENCE</scope>
</reference>
<accession>A0AA49BT46</accession>
<feature type="region of interest" description="Disordered" evidence="1">
    <location>
        <begin position="1"/>
        <end position="37"/>
    </location>
</feature>
<evidence type="ECO:0000313" key="2">
    <source>
        <dbReference type="EMBL" id="UMO76222.1"/>
    </source>
</evidence>
<name>A0AA49BT46_9CAUD</name>
<sequence length="51" mass="5821">MAHNVALNQLSEQRRNAQRALDKAKKAGDQVGVKRHKKEVDRLDQEIANLK</sequence>
<protein>
    <submittedName>
        <fullName evidence="2">Uncharacterized protein</fullName>
    </submittedName>
</protein>
<dbReference type="Proteomes" id="UP001202581">
    <property type="component" value="Segment"/>
</dbReference>
<keyword evidence="3" id="KW-1185">Reference proteome</keyword>
<dbReference type="EMBL" id="OL829978">
    <property type="protein sequence ID" value="UMO76222.1"/>
    <property type="molecule type" value="Genomic_DNA"/>
</dbReference>
<evidence type="ECO:0000313" key="3">
    <source>
        <dbReference type="Proteomes" id="UP001202581"/>
    </source>
</evidence>
<dbReference type="RefSeq" id="YP_010651160.1">
    <property type="nucleotide sequence ID" value="NC_070781.1"/>
</dbReference>
<dbReference type="GeneID" id="77927002"/>
<gene>
    <name evidence="2" type="primary">32</name>
    <name evidence="2" type="ORF">SEA_TOMAS_32</name>
</gene>